<accession>A0A0C1HTH9</accession>
<sequence>MGLTKGQVSNFLNDKILFRFSISDEYIIKFSEYEKIFTFEELEKIIKRNYTYWSSIYNTAPNNFMSAWETLNIKYDTIKNYISELETLDITNIKNLIYNNLSSSYSPIEQGYWNFVPSLSWKRYKNPLN</sequence>
<reference evidence="1 2" key="1">
    <citation type="submission" date="2014-12" db="EMBL/GenBank/DDBJ databases">
        <title>Partial genome sequence of Streptococcus constellatus KCOM 1650 (= ChDC B144).</title>
        <authorList>
            <person name="Kook J.-K."/>
            <person name="Park S.-N."/>
            <person name="Lim Y.K."/>
            <person name="Jo E."/>
        </authorList>
    </citation>
    <scope>NUCLEOTIDE SEQUENCE [LARGE SCALE GENOMIC DNA]</scope>
    <source>
        <strain evidence="1 2">KCOM 1650</strain>
    </source>
</reference>
<proteinExistence type="predicted"/>
<name>A0A0C1HTH9_STRCV</name>
<dbReference type="RefSeq" id="WP_039677769.1">
    <property type="nucleotide sequence ID" value="NZ_JWIY01000004.1"/>
</dbReference>
<gene>
    <name evidence="1" type="ORF">RN79_08980</name>
</gene>
<comment type="caution">
    <text evidence="1">The sequence shown here is derived from an EMBL/GenBank/DDBJ whole genome shotgun (WGS) entry which is preliminary data.</text>
</comment>
<protein>
    <submittedName>
        <fullName evidence="1">Uncharacterized protein</fullName>
    </submittedName>
</protein>
<evidence type="ECO:0000313" key="2">
    <source>
        <dbReference type="Proteomes" id="UP000031339"/>
    </source>
</evidence>
<dbReference type="EMBL" id="JWIY01000004">
    <property type="protein sequence ID" value="KIC77388.1"/>
    <property type="molecule type" value="Genomic_DNA"/>
</dbReference>
<organism evidence="1 2">
    <name type="scientific">Streptococcus constellatus</name>
    <dbReference type="NCBI Taxonomy" id="76860"/>
    <lineage>
        <taxon>Bacteria</taxon>
        <taxon>Bacillati</taxon>
        <taxon>Bacillota</taxon>
        <taxon>Bacilli</taxon>
        <taxon>Lactobacillales</taxon>
        <taxon>Streptococcaceae</taxon>
        <taxon>Streptococcus</taxon>
        <taxon>Streptococcus anginosus group</taxon>
    </lineage>
</organism>
<dbReference type="Proteomes" id="UP000031339">
    <property type="component" value="Unassembled WGS sequence"/>
</dbReference>
<dbReference type="AlphaFoldDB" id="A0A0C1HTH9"/>
<evidence type="ECO:0000313" key="1">
    <source>
        <dbReference type="EMBL" id="KIC77388.1"/>
    </source>
</evidence>